<feature type="domain" description="Glycosyltransferase 2-like" evidence="5">
    <location>
        <begin position="41"/>
        <end position="163"/>
    </location>
</feature>
<dbReference type="OrthoDB" id="9805625at2"/>
<dbReference type="Gene3D" id="3.90.550.10">
    <property type="entry name" value="Spore Coat Polysaccharide Biosynthesis Protein SpsA, Chain A"/>
    <property type="match status" value="1"/>
</dbReference>
<keyword evidence="4" id="KW-0472">Membrane</keyword>
<evidence type="ECO:0000256" key="4">
    <source>
        <dbReference type="SAM" id="Phobius"/>
    </source>
</evidence>
<evidence type="ECO:0000256" key="2">
    <source>
        <dbReference type="ARBA" id="ARBA00022676"/>
    </source>
</evidence>
<keyword evidence="2" id="KW-0328">Glycosyltransferase</keyword>
<evidence type="ECO:0000256" key="3">
    <source>
        <dbReference type="ARBA" id="ARBA00022679"/>
    </source>
</evidence>
<evidence type="ECO:0000313" key="6">
    <source>
        <dbReference type="EMBL" id="SFB85810.1"/>
    </source>
</evidence>
<dbReference type="RefSeq" id="WP_092540179.1">
    <property type="nucleotide sequence ID" value="NZ_FOKV01000001.1"/>
</dbReference>
<dbReference type="STRING" id="1334022.SAMN04487907_101934"/>
<dbReference type="PANTHER" id="PTHR43630:SF1">
    <property type="entry name" value="POLY-BETA-1,6-N-ACETYL-D-GLUCOSAMINE SYNTHASE"/>
    <property type="match status" value="1"/>
</dbReference>
<dbReference type="CDD" id="cd04192">
    <property type="entry name" value="GT_2_like_e"/>
    <property type="match status" value="1"/>
</dbReference>
<evidence type="ECO:0000313" key="7">
    <source>
        <dbReference type="Proteomes" id="UP000199438"/>
    </source>
</evidence>
<dbReference type="GO" id="GO:0016757">
    <property type="term" value="F:glycosyltransferase activity"/>
    <property type="evidence" value="ECO:0007669"/>
    <property type="project" value="UniProtKB-KW"/>
</dbReference>
<dbReference type="SUPFAM" id="SSF53448">
    <property type="entry name" value="Nucleotide-diphospho-sugar transferases"/>
    <property type="match status" value="1"/>
</dbReference>
<comment type="similarity">
    <text evidence="1">Belongs to the glycosyltransferase 2 family.</text>
</comment>
<dbReference type="AlphaFoldDB" id="A0A1I1ELF6"/>
<proteinExistence type="inferred from homology"/>
<evidence type="ECO:0000256" key="1">
    <source>
        <dbReference type="ARBA" id="ARBA00006739"/>
    </source>
</evidence>
<evidence type="ECO:0000259" key="5">
    <source>
        <dbReference type="Pfam" id="PF00535"/>
    </source>
</evidence>
<feature type="transmembrane region" description="Helical" evidence="4">
    <location>
        <begin position="311"/>
        <end position="328"/>
    </location>
</feature>
<dbReference type="InterPro" id="IPR001173">
    <property type="entry name" value="Glyco_trans_2-like"/>
</dbReference>
<dbReference type="Proteomes" id="UP000199438">
    <property type="component" value="Unassembled WGS sequence"/>
</dbReference>
<reference evidence="7" key="1">
    <citation type="submission" date="2016-10" db="EMBL/GenBank/DDBJ databases">
        <authorList>
            <person name="Varghese N."/>
            <person name="Submissions S."/>
        </authorList>
    </citation>
    <scope>NUCLEOTIDE SEQUENCE [LARGE SCALE GENOMIC DNA]</scope>
    <source>
        <strain evidence="7">DSM 24499</strain>
    </source>
</reference>
<keyword evidence="4" id="KW-0812">Transmembrane</keyword>
<keyword evidence="3 6" id="KW-0808">Transferase</keyword>
<feature type="transmembrane region" description="Helical" evidence="4">
    <location>
        <begin position="283"/>
        <end position="304"/>
    </location>
</feature>
<feature type="transmembrane region" description="Helical" evidence="4">
    <location>
        <begin position="348"/>
        <end position="368"/>
    </location>
</feature>
<name>A0A1I1ELF6_9FLAO</name>
<gene>
    <name evidence="6" type="ORF">SAMN04487907_101934</name>
</gene>
<organism evidence="6 7">
    <name type="scientific">Zunongwangia mangrovi</name>
    <dbReference type="NCBI Taxonomy" id="1334022"/>
    <lineage>
        <taxon>Bacteria</taxon>
        <taxon>Pseudomonadati</taxon>
        <taxon>Bacteroidota</taxon>
        <taxon>Flavobacteriia</taxon>
        <taxon>Flavobacteriales</taxon>
        <taxon>Flavobacteriaceae</taxon>
        <taxon>Zunongwangia</taxon>
    </lineage>
</organism>
<keyword evidence="7" id="KW-1185">Reference proteome</keyword>
<accession>A0A1I1ELF6</accession>
<dbReference type="EMBL" id="FOKV01000001">
    <property type="protein sequence ID" value="SFB85810.1"/>
    <property type="molecule type" value="Genomic_DNA"/>
</dbReference>
<dbReference type="InterPro" id="IPR029044">
    <property type="entry name" value="Nucleotide-diphossugar_trans"/>
</dbReference>
<dbReference type="PANTHER" id="PTHR43630">
    <property type="entry name" value="POLY-BETA-1,6-N-ACETYL-D-GLUCOSAMINE SYNTHASE"/>
    <property type="match status" value="1"/>
</dbReference>
<protein>
    <submittedName>
        <fullName evidence="6">Glycosyltransferase, catalytic subunit of cellulose synthase and poly-beta-1,6-N-acetylglucosamine synthase</fullName>
    </submittedName>
</protein>
<keyword evidence="4" id="KW-1133">Transmembrane helix</keyword>
<sequence length="373" mass="42346">MLIFVVLIAISYAALMIAFKKGWGRLKEPLYDYETPENSFSIVIPFRNEAENLPELLESLSLLNYPLELFEILLVNDESKDDSEKIIAEFIENQPQLTLKLLQNNRSSNSPKKDAIKTAIEIAQSDYILTTDADCKVPQYWLQSFNTEIIKNNPAMIAAPVTIEVENPKFSTAFEALDFLSLQISGAGAFGLNKAFMANGANLCYKKEAFINQNGFDGNDNIASGDDVFLLQKFIQQGLKVSFLKDKLAVVTTKPLNNLKKLVQQRIRWASKTPAYSSIFAKLTGLIVFVMNLAFSLSLLLGLFKLFPFPYFMIIFLVKFNLDFVLLYNACQFFNQESLMRHYMVSSVLHPFFSIYVAFLSLFGGYQWKGRSF</sequence>
<dbReference type="Pfam" id="PF00535">
    <property type="entry name" value="Glycos_transf_2"/>
    <property type="match status" value="1"/>
</dbReference>